<dbReference type="Proteomes" id="UP000636709">
    <property type="component" value="Unassembled WGS sequence"/>
</dbReference>
<dbReference type="EMBL" id="JACEFO010000514">
    <property type="protein sequence ID" value="KAF8768537.1"/>
    <property type="molecule type" value="Genomic_DNA"/>
</dbReference>
<accession>A0A835FMM8</accession>
<gene>
    <name evidence="1" type="ORF">HU200_007526</name>
</gene>
<reference evidence="1" key="1">
    <citation type="submission" date="2020-07" db="EMBL/GenBank/DDBJ databases">
        <title>Genome sequence and genetic diversity analysis of an under-domesticated orphan crop, white fonio (Digitaria exilis).</title>
        <authorList>
            <person name="Bennetzen J.L."/>
            <person name="Chen S."/>
            <person name="Ma X."/>
            <person name="Wang X."/>
            <person name="Yssel A.E.J."/>
            <person name="Chaluvadi S.R."/>
            <person name="Johnson M."/>
            <person name="Gangashetty P."/>
            <person name="Hamidou F."/>
            <person name="Sanogo M.D."/>
            <person name="Zwaenepoel A."/>
            <person name="Wallace J."/>
            <person name="Van De Peer Y."/>
            <person name="Van Deynze A."/>
        </authorList>
    </citation>
    <scope>NUCLEOTIDE SEQUENCE</scope>
    <source>
        <tissue evidence="1">Leaves</tissue>
    </source>
</reference>
<dbReference type="AlphaFoldDB" id="A0A835FMM8"/>
<sequence length="72" mass="8207">MVLLDYSCVLCTAIGDETLAHLFIQCLFAQRCWQILNLHVSSPDDRIQTMVGFSFFHGCDNYNVVDHLDGKK</sequence>
<evidence type="ECO:0000313" key="2">
    <source>
        <dbReference type="Proteomes" id="UP000636709"/>
    </source>
</evidence>
<evidence type="ECO:0008006" key="3">
    <source>
        <dbReference type="Google" id="ProtNLM"/>
    </source>
</evidence>
<proteinExistence type="predicted"/>
<comment type="caution">
    <text evidence="1">The sequence shown here is derived from an EMBL/GenBank/DDBJ whole genome shotgun (WGS) entry which is preliminary data.</text>
</comment>
<name>A0A835FMM8_9POAL</name>
<keyword evidence="2" id="KW-1185">Reference proteome</keyword>
<organism evidence="1 2">
    <name type="scientific">Digitaria exilis</name>
    <dbReference type="NCBI Taxonomy" id="1010633"/>
    <lineage>
        <taxon>Eukaryota</taxon>
        <taxon>Viridiplantae</taxon>
        <taxon>Streptophyta</taxon>
        <taxon>Embryophyta</taxon>
        <taxon>Tracheophyta</taxon>
        <taxon>Spermatophyta</taxon>
        <taxon>Magnoliopsida</taxon>
        <taxon>Liliopsida</taxon>
        <taxon>Poales</taxon>
        <taxon>Poaceae</taxon>
        <taxon>PACMAD clade</taxon>
        <taxon>Panicoideae</taxon>
        <taxon>Panicodae</taxon>
        <taxon>Paniceae</taxon>
        <taxon>Anthephorinae</taxon>
        <taxon>Digitaria</taxon>
    </lineage>
</organism>
<protein>
    <recommendedName>
        <fullName evidence="3">Reverse transcriptase zinc-binding domain-containing protein</fullName>
    </recommendedName>
</protein>
<evidence type="ECO:0000313" key="1">
    <source>
        <dbReference type="EMBL" id="KAF8768537.1"/>
    </source>
</evidence>